<name>A0A6G1DWH2_9ORYZ</name>
<proteinExistence type="predicted"/>
<comment type="caution">
    <text evidence="1">The sequence shown here is derived from an EMBL/GenBank/DDBJ whole genome shotgun (WGS) entry which is preliminary data.</text>
</comment>
<gene>
    <name evidence="1" type="ORF">E2562_011582</name>
</gene>
<protein>
    <submittedName>
        <fullName evidence="1">Uncharacterized protein</fullName>
    </submittedName>
</protein>
<sequence>MKAGMGLTERQRLAALNGAEFGLLHLALLRRWQSLVGNERRRDWVARSGGVLVGVWGEARACAWRGELGHDSYRAWAYGRRRGDATEHGAGTCSAVAGDRAVVRVHAWAAVAACAKVAGRGVGSLLLPVGPSRSSAWARTLDRWIDAGVGVQESAGRRWPVSCRGMFGAALVRVAGL</sequence>
<keyword evidence="2" id="KW-1185">Reference proteome</keyword>
<evidence type="ECO:0000313" key="2">
    <source>
        <dbReference type="Proteomes" id="UP000479710"/>
    </source>
</evidence>
<evidence type="ECO:0000313" key="1">
    <source>
        <dbReference type="EMBL" id="KAF0916741.1"/>
    </source>
</evidence>
<organism evidence="1 2">
    <name type="scientific">Oryza meyeriana var. granulata</name>
    <dbReference type="NCBI Taxonomy" id="110450"/>
    <lineage>
        <taxon>Eukaryota</taxon>
        <taxon>Viridiplantae</taxon>
        <taxon>Streptophyta</taxon>
        <taxon>Embryophyta</taxon>
        <taxon>Tracheophyta</taxon>
        <taxon>Spermatophyta</taxon>
        <taxon>Magnoliopsida</taxon>
        <taxon>Liliopsida</taxon>
        <taxon>Poales</taxon>
        <taxon>Poaceae</taxon>
        <taxon>BOP clade</taxon>
        <taxon>Oryzoideae</taxon>
        <taxon>Oryzeae</taxon>
        <taxon>Oryzinae</taxon>
        <taxon>Oryza</taxon>
        <taxon>Oryza meyeriana</taxon>
    </lineage>
</organism>
<dbReference type="AlphaFoldDB" id="A0A6G1DWH2"/>
<dbReference type="EMBL" id="SPHZ02000005">
    <property type="protein sequence ID" value="KAF0916741.1"/>
    <property type="molecule type" value="Genomic_DNA"/>
</dbReference>
<reference evidence="1 2" key="1">
    <citation type="submission" date="2019-11" db="EMBL/GenBank/DDBJ databases">
        <title>Whole genome sequence of Oryza granulata.</title>
        <authorList>
            <person name="Li W."/>
        </authorList>
    </citation>
    <scope>NUCLEOTIDE SEQUENCE [LARGE SCALE GENOMIC DNA]</scope>
    <source>
        <strain evidence="2">cv. Menghai</strain>
        <tissue evidence="1">Leaf</tissue>
    </source>
</reference>
<accession>A0A6G1DWH2</accession>
<dbReference type="Proteomes" id="UP000479710">
    <property type="component" value="Unassembled WGS sequence"/>
</dbReference>